<feature type="transmembrane region" description="Helical" evidence="1">
    <location>
        <begin position="36"/>
        <end position="58"/>
    </location>
</feature>
<gene>
    <name evidence="2" type="ORF">P154DRAFT_577070</name>
</gene>
<dbReference type="AlphaFoldDB" id="A0A6A5WEZ8"/>
<dbReference type="EMBL" id="ML977596">
    <property type="protein sequence ID" value="KAF1999349.1"/>
    <property type="molecule type" value="Genomic_DNA"/>
</dbReference>
<keyword evidence="3" id="KW-1185">Reference proteome</keyword>
<keyword evidence="1" id="KW-1133">Transmembrane helix</keyword>
<feature type="transmembrane region" description="Helical" evidence="1">
    <location>
        <begin position="79"/>
        <end position="102"/>
    </location>
</feature>
<dbReference type="Proteomes" id="UP000799779">
    <property type="component" value="Unassembled WGS sequence"/>
</dbReference>
<feature type="transmembrane region" description="Helical" evidence="1">
    <location>
        <begin position="122"/>
        <end position="140"/>
    </location>
</feature>
<evidence type="ECO:0000256" key="1">
    <source>
        <dbReference type="SAM" id="Phobius"/>
    </source>
</evidence>
<evidence type="ECO:0000313" key="2">
    <source>
        <dbReference type="EMBL" id="KAF1999349.1"/>
    </source>
</evidence>
<proteinExistence type="predicted"/>
<reference evidence="2" key="1">
    <citation type="journal article" date="2020" name="Stud. Mycol.">
        <title>101 Dothideomycetes genomes: a test case for predicting lifestyles and emergence of pathogens.</title>
        <authorList>
            <person name="Haridas S."/>
            <person name="Albert R."/>
            <person name="Binder M."/>
            <person name="Bloem J."/>
            <person name="Labutti K."/>
            <person name="Salamov A."/>
            <person name="Andreopoulos B."/>
            <person name="Baker S."/>
            <person name="Barry K."/>
            <person name="Bills G."/>
            <person name="Bluhm B."/>
            <person name="Cannon C."/>
            <person name="Castanera R."/>
            <person name="Culley D."/>
            <person name="Daum C."/>
            <person name="Ezra D."/>
            <person name="Gonzalez J."/>
            <person name="Henrissat B."/>
            <person name="Kuo A."/>
            <person name="Liang C."/>
            <person name="Lipzen A."/>
            <person name="Lutzoni F."/>
            <person name="Magnuson J."/>
            <person name="Mondo S."/>
            <person name="Nolan M."/>
            <person name="Ohm R."/>
            <person name="Pangilinan J."/>
            <person name="Park H.-J."/>
            <person name="Ramirez L."/>
            <person name="Alfaro M."/>
            <person name="Sun H."/>
            <person name="Tritt A."/>
            <person name="Yoshinaga Y."/>
            <person name="Zwiers L.-H."/>
            <person name="Turgeon B."/>
            <person name="Goodwin S."/>
            <person name="Spatafora J."/>
            <person name="Crous P."/>
            <person name="Grigoriev I."/>
        </authorList>
    </citation>
    <scope>NUCLEOTIDE SEQUENCE</scope>
    <source>
        <strain evidence="2">CBS 123094</strain>
    </source>
</reference>
<keyword evidence="1" id="KW-0472">Membrane</keyword>
<organism evidence="2 3">
    <name type="scientific">Amniculicola lignicola CBS 123094</name>
    <dbReference type="NCBI Taxonomy" id="1392246"/>
    <lineage>
        <taxon>Eukaryota</taxon>
        <taxon>Fungi</taxon>
        <taxon>Dikarya</taxon>
        <taxon>Ascomycota</taxon>
        <taxon>Pezizomycotina</taxon>
        <taxon>Dothideomycetes</taxon>
        <taxon>Pleosporomycetidae</taxon>
        <taxon>Pleosporales</taxon>
        <taxon>Amniculicolaceae</taxon>
        <taxon>Amniculicola</taxon>
    </lineage>
</organism>
<protein>
    <submittedName>
        <fullName evidence="2">Uncharacterized protein</fullName>
    </submittedName>
</protein>
<accession>A0A6A5WEZ8</accession>
<evidence type="ECO:0000313" key="3">
    <source>
        <dbReference type="Proteomes" id="UP000799779"/>
    </source>
</evidence>
<sequence length="189" mass="21815">MLPTGFSIMPVLCVVQCLALAILVLSWICYPHLSLIHLIKTAIVIWMTYFGDTTLRVLGVCWKTTTRTMRTKKKLIRSILFSEYLLIFVVTLVVVDAVVYLHFGKFMSGFVFPTGKPCDSDTWGYCKVMMVGIGALLYAWGQHAKSVEHMELIAYSNWLIANTRRRERVTREEIERRLEAMLQDESLWE</sequence>
<keyword evidence="1" id="KW-0812">Transmembrane</keyword>
<name>A0A6A5WEZ8_9PLEO</name>